<keyword evidence="1" id="KW-1133">Transmembrane helix</keyword>
<feature type="transmembrane region" description="Helical" evidence="1">
    <location>
        <begin position="47"/>
        <end position="68"/>
    </location>
</feature>
<proteinExistence type="predicted"/>
<keyword evidence="1" id="KW-0812">Transmembrane</keyword>
<dbReference type="RefSeq" id="WP_004223729.1">
    <property type="nucleotide sequence ID" value="NZ_CP022413.2"/>
</dbReference>
<reference evidence="2" key="1">
    <citation type="submission" date="2009-09" db="EMBL/GenBank/DDBJ databases">
        <authorList>
            <person name="Weinstock G."/>
            <person name="Sodergren E."/>
            <person name="Clifton S."/>
            <person name="Fulton L."/>
            <person name="Fulton B."/>
            <person name="Courtney L."/>
            <person name="Fronick C."/>
            <person name="Harrison M."/>
            <person name="Strong C."/>
            <person name="Farmer C."/>
            <person name="Delahaunty K."/>
            <person name="Markovic C."/>
            <person name="Hall O."/>
            <person name="Minx P."/>
            <person name="Tomlinson C."/>
            <person name="Mitreva M."/>
            <person name="Nelson J."/>
            <person name="Hou S."/>
            <person name="Wollam A."/>
            <person name="Pepin K.H."/>
            <person name="Johnson M."/>
            <person name="Bhonagiri V."/>
            <person name="Nash W.E."/>
            <person name="Warren W."/>
            <person name="Chinwalla A."/>
            <person name="Mardis E.R."/>
            <person name="Wilson R.K."/>
        </authorList>
    </citation>
    <scope>NUCLEOTIDE SEQUENCE [LARGE SCALE GENOMIC DNA]</scope>
    <source>
        <strain evidence="2">DSM 20583</strain>
    </source>
</reference>
<feature type="transmembrane region" description="Helical" evidence="1">
    <location>
        <begin position="6"/>
        <end position="26"/>
    </location>
</feature>
<sequence>MDFTCIFFGFLFTFAGLWFAFGKGYLHLSLWKNMPQKEKDKLRIIPLCRNIGGIITLNGVIFLVKGFLPLFSSHWFVYAMIAWMILAGLDVWYIEKSNRYRRP</sequence>
<dbReference type="eggNOG" id="ENOG503270U">
    <property type="taxonomic scope" value="Bacteria"/>
</dbReference>
<evidence type="ECO:0000313" key="3">
    <source>
        <dbReference type="Proteomes" id="UP000003755"/>
    </source>
</evidence>
<dbReference type="Pfam" id="PF12650">
    <property type="entry name" value="DUF3784"/>
    <property type="match status" value="1"/>
</dbReference>
<accession>C9LC36</accession>
<dbReference type="EMBL" id="ABYU02000049">
    <property type="protein sequence ID" value="EEX20260.1"/>
    <property type="molecule type" value="Genomic_DNA"/>
</dbReference>
<keyword evidence="1" id="KW-0472">Membrane</keyword>
<dbReference type="STRING" id="537007.BLAHAN_06994"/>
<name>C9LC36_BLAHA</name>
<gene>
    <name evidence="2" type="ORF">BLAHAN_06994</name>
</gene>
<dbReference type="KEGG" id="bhan:CGC63_01240"/>
<dbReference type="InterPro" id="IPR017259">
    <property type="entry name" value="UCP037672"/>
</dbReference>
<dbReference type="AlphaFoldDB" id="C9LC36"/>
<keyword evidence="3" id="KW-1185">Reference proteome</keyword>
<dbReference type="Proteomes" id="UP000003755">
    <property type="component" value="Unassembled WGS sequence"/>
</dbReference>
<comment type="caution">
    <text evidence="2">The sequence shown here is derived from an EMBL/GenBank/DDBJ whole genome shotgun (WGS) entry which is preliminary data.</text>
</comment>
<dbReference type="HOGENOM" id="CLU_2258809_0_0_9"/>
<organism evidence="2 3">
    <name type="scientific">Blautia hansenii DSM 20583</name>
    <dbReference type="NCBI Taxonomy" id="537007"/>
    <lineage>
        <taxon>Bacteria</taxon>
        <taxon>Bacillati</taxon>
        <taxon>Bacillota</taxon>
        <taxon>Clostridia</taxon>
        <taxon>Lachnospirales</taxon>
        <taxon>Lachnospiraceae</taxon>
        <taxon>Blautia</taxon>
    </lineage>
</organism>
<feature type="transmembrane region" description="Helical" evidence="1">
    <location>
        <begin position="74"/>
        <end position="94"/>
    </location>
</feature>
<evidence type="ECO:0000256" key="1">
    <source>
        <dbReference type="SAM" id="Phobius"/>
    </source>
</evidence>
<protein>
    <submittedName>
        <fullName evidence="2">Uncharacterized protein</fullName>
    </submittedName>
</protein>
<evidence type="ECO:0000313" key="2">
    <source>
        <dbReference type="EMBL" id="EEX20260.1"/>
    </source>
</evidence>